<dbReference type="Pfam" id="PF07648">
    <property type="entry name" value="Kazal_2"/>
    <property type="match status" value="1"/>
</dbReference>
<dbReference type="InterPro" id="IPR002350">
    <property type="entry name" value="Kazal_dom"/>
</dbReference>
<dbReference type="RefSeq" id="XP_005099854.1">
    <property type="nucleotide sequence ID" value="XM_005099797.2"/>
</dbReference>
<dbReference type="SMART" id="SM00280">
    <property type="entry name" value="KAZAL"/>
    <property type="match status" value="2"/>
</dbReference>
<dbReference type="GeneID" id="101860173"/>
<keyword evidence="3" id="KW-1185">Reference proteome</keyword>
<protein>
    <submittedName>
        <fullName evidence="4">Four-domain proteases inhibitor-like</fullName>
    </submittedName>
</protein>
<name>A0ABM0JRI1_APLCA</name>
<dbReference type="InterPro" id="IPR036058">
    <property type="entry name" value="Kazal_dom_sf"/>
</dbReference>
<sequence>MAFALGVLFLVAFAMVTTEVKAASCDGKAPTACTREYNPVCATFTKTFSNSCEMETKLCELAKDGFEATGEVSNHDCCQRGITMDYRPQCGSDGKVYPNVGSMKVAGCTNKDYITSQDSANCADFPHTDGVVS</sequence>
<gene>
    <name evidence="4" type="primary">LOC101860173</name>
</gene>
<dbReference type="Proteomes" id="UP000694888">
    <property type="component" value="Unplaced"/>
</dbReference>
<evidence type="ECO:0000313" key="4">
    <source>
        <dbReference type="RefSeq" id="XP_005099854.1"/>
    </source>
</evidence>
<dbReference type="Gene3D" id="3.30.60.30">
    <property type="match status" value="2"/>
</dbReference>
<accession>A0ABM0JRI1</accession>
<reference evidence="4" key="1">
    <citation type="submission" date="2025-08" db="UniProtKB">
        <authorList>
            <consortium name="RefSeq"/>
        </authorList>
    </citation>
    <scope>IDENTIFICATION</scope>
</reference>
<evidence type="ECO:0000313" key="3">
    <source>
        <dbReference type="Proteomes" id="UP000694888"/>
    </source>
</evidence>
<dbReference type="InterPro" id="IPR053265">
    <property type="entry name" value="Serpin"/>
</dbReference>
<keyword evidence="1" id="KW-0732">Signal</keyword>
<feature type="chain" id="PRO_5045586129" evidence="1">
    <location>
        <begin position="23"/>
        <end position="133"/>
    </location>
</feature>
<dbReference type="PANTHER" id="PTHR21131:SF0">
    <property type="entry name" value="GEO10195P1-RELATED"/>
    <property type="match status" value="1"/>
</dbReference>
<dbReference type="SUPFAM" id="SSF100895">
    <property type="entry name" value="Kazal-type serine protease inhibitors"/>
    <property type="match status" value="2"/>
</dbReference>
<dbReference type="Pfam" id="PF00050">
    <property type="entry name" value="Kazal_1"/>
    <property type="match status" value="1"/>
</dbReference>
<evidence type="ECO:0000259" key="2">
    <source>
        <dbReference type="PROSITE" id="PS51465"/>
    </source>
</evidence>
<dbReference type="PROSITE" id="PS51465">
    <property type="entry name" value="KAZAL_2"/>
    <property type="match status" value="1"/>
</dbReference>
<dbReference type="CDD" id="cd00104">
    <property type="entry name" value="KAZAL_FS"/>
    <property type="match status" value="1"/>
</dbReference>
<evidence type="ECO:0000256" key="1">
    <source>
        <dbReference type="SAM" id="SignalP"/>
    </source>
</evidence>
<dbReference type="PANTHER" id="PTHR21131">
    <property type="entry name" value="SERINE-TYPE ENDOPEPTIDASE INHIBITOR"/>
    <property type="match status" value="1"/>
</dbReference>
<organism evidence="3 4">
    <name type="scientific">Aplysia californica</name>
    <name type="common">California sea hare</name>
    <dbReference type="NCBI Taxonomy" id="6500"/>
    <lineage>
        <taxon>Eukaryota</taxon>
        <taxon>Metazoa</taxon>
        <taxon>Spiralia</taxon>
        <taxon>Lophotrochozoa</taxon>
        <taxon>Mollusca</taxon>
        <taxon>Gastropoda</taxon>
        <taxon>Heterobranchia</taxon>
        <taxon>Euthyneura</taxon>
        <taxon>Tectipleura</taxon>
        <taxon>Aplysiida</taxon>
        <taxon>Aplysioidea</taxon>
        <taxon>Aplysiidae</taxon>
        <taxon>Aplysia</taxon>
    </lineage>
</organism>
<feature type="signal peptide" evidence="1">
    <location>
        <begin position="1"/>
        <end position="22"/>
    </location>
</feature>
<feature type="domain" description="Kazal-like" evidence="2">
    <location>
        <begin position="19"/>
        <end position="74"/>
    </location>
</feature>
<proteinExistence type="predicted"/>